<dbReference type="EMBL" id="BAABHS010000013">
    <property type="protein sequence ID" value="GAA4970599.1"/>
    <property type="molecule type" value="Genomic_DNA"/>
</dbReference>
<keyword evidence="3" id="KW-1185">Reference proteome</keyword>
<protein>
    <recommendedName>
        <fullName evidence="4">Lipoprotein</fullName>
    </recommendedName>
</protein>
<comment type="caution">
    <text evidence="2">The sequence shown here is derived from an EMBL/GenBank/DDBJ whole genome shotgun (WGS) entry which is preliminary data.</text>
</comment>
<accession>A0ABP9HH35</accession>
<reference evidence="3" key="1">
    <citation type="journal article" date="2019" name="Int. J. Syst. Evol. Microbiol.">
        <title>The Global Catalogue of Microorganisms (GCM) 10K type strain sequencing project: providing services to taxonomists for standard genome sequencing and annotation.</title>
        <authorList>
            <consortium name="The Broad Institute Genomics Platform"/>
            <consortium name="The Broad Institute Genome Sequencing Center for Infectious Disease"/>
            <person name="Wu L."/>
            <person name="Ma J."/>
        </authorList>
    </citation>
    <scope>NUCLEOTIDE SEQUENCE [LARGE SCALE GENOMIC DNA]</scope>
    <source>
        <strain evidence="3">JCM 17986</strain>
    </source>
</reference>
<sequence length="263" mass="26148">MGGQGTDAATAGRRSVSVGGSTVRTPVLRTALLAAAVAGALSLTACELPGKSDDKKSGKASPTATVEATPSAAASDAASAAPSPAVPSAAATDKATAKAPASTAKSGQGGAKVLVSAARTGGYERLTGQGAPSDVPIDPGDMGPGMNMLVVAYGKSPTGQREVLIEGVDGLTAMDGKRMEHMIRGMIDHVNADGGSVPEGVSMLDYPAGPLGGTLQCMAAQDAYPAAICAWADKNTTVVAYFDKLSADDAAKKLVTMRADLEK</sequence>
<feature type="region of interest" description="Disordered" evidence="1">
    <location>
        <begin position="47"/>
        <end position="111"/>
    </location>
</feature>
<gene>
    <name evidence="2" type="ORF">GCM10023205_40280</name>
</gene>
<feature type="compositionally biased region" description="Low complexity" evidence="1">
    <location>
        <begin position="68"/>
        <end position="106"/>
    </location>
</feature>
<feature type="region of interest" description="Disordered" evidence="1">
    <location>
        <begin position="1"/>
        <end position="21"/>
    </location>
</feature>
<evidence type="ECO:0000313" key="2">
    <source>
        <dbReference type="EMBL" id="GAA4970599.1"/>
    </source>
</evidence>
<organism evidence="2 3">
    <name type="scientific">Yinghuangia aomiensis</name>
    <dbReference type="NCBI Taxonomy" id="676205"/>
    <lineage>
        <taxon>Bacteria</taxon>
        <taxon>Bacillati</taxon>
        <taxon>Actinomycetota</taxon>
        <taxon>Actinomycetes</taxon>
        <taxon>Kitasatosporales</taxon>
        <taxon>Streptomycetaceae</taxon>
        <taxon>Yinghuangia</taxon>
    </lineage>
</organism>
<proteinExistence type="predicted"/>
<evidence type="ECO:0000313" key="3">
    <source>
        <dbReference type="Proteomes" id="UP001500466"/>
    </source>
</evidence>
<evidence type="ECO:0000256" key="1">
    <source>
        <dbReference type="SAM" id="MobiDB-lite"/>
    </source>
</evidence>
<dbReference type="Proteomes" id="UP001500466">
    <property type="component" value="Unassembled WGS sequence"/>
</dbReference>
<evidence type="ECO:0008006" key="4">
    <source>
        <dbReference type="Google" id="ProtNLM"/>
    </source>
</evidence>
<name>A0ABP9HH35_9ACTN</name>